<dbReference type="PANTHER" id="PTHR46461:SF1">
    <property type="entry name" value="KELCH DOMAIN-CONTAINING PROTEIN 3"/>
    <property type="match status" value="1"/>
</dbReference>
<evidence type="ECO:0000313" key="1">
    <source>
        <dbReference type="EMBL" id="OQR71908.1"/>
    </source>
</evidence>
<protein>
    <submittedName>
        <fullName evidence="1">Kelch domain-containing protein 3-like</fullName>
    </submittedName>
</protein>
<dbReference type="OrthoDB" id="432528at2759"/>
<dbReference type="GO" id="GO:0003682">
    <property type="term" value="F:chromatin binding"/>
    <property type="evidence" value="ECO:0007669"/>
    <property type="project" value="InterPro"/>
</dbReference>
<dbReference type="SUPFAM" id="SSF117281">
    <property type="entry name" value="Kelch motif"/>
    <property type="match status" value="2"/>
</dbReference>
<dbReference type="Gene3D" id="2.120.10.80">
    <property type="entry name" value="Kelch-type beta propeller"/>
    <property type="match status" value="2"/>
</dbReference>
<dbReference type="FunCoup" id="A0A1V9XEW9">
    <property type="interactions" value="652"/>
</dbReference>
<accession>A0A1V9XEW9</accession>
<organism evidence="1 2">
    <name type="scientific">Tropilaelaps mercedesae</name>
    <dbReference type="NCBI Taxonomy" id="418985"/>
    <lineage>
        <taxon>Eukaryota</taxon>
        <taxon>Metazoa</taxon>
        <taxon>Ecdysozoa</taxon>
        <taxon>Arthropoda</taxon>
        <taxon>Chelicerata</taxon>
        <taxon>Arachnida</taxon>
        <taxon>Acari</taxon>
        <taxon>Parasitiformes</taxon>
        <taxon>Mesostigmata</taxon>
        <taxon>Gamasina</taxon>
        <taxon>Dermanyssoidea</taxon>
        <taxon>Laelapidae</taxon>
        <taxon>Tropilaelaps</taxon>
    </lineage>
</organism>
<dbReference type="AlphaFoldDB" id="A0A1V9XEW9"/>
<gene>
    <name evidence="1" type="ORF">BIW11_10706</name>
</gene>
<comment type="caution">
    <text evidence="1">The sequence shown here is derived from an EMBL/GenBank/DDBJ whole genome shotgun (WGS) entry which is preliminary data.</text>
</comment>
<dbReference type="Pfam" id="PF24681">
    <property type="entry name" value="Kelch_KLHDC2_KLHL20_DRC7"/>
    <property type="match status" value="1"/>
</dbReference>
<reference evidence="1 2" key="1">
    <citation type="journal article" date="2017" name="Gigascience">
        <title>Draft genome of the honey bee ectoparasitic mite, Tropilaelaps mercedesae, is shaped by the parasitic life history.</title>
        <authorList>
            <person name="Dong X."/>
            <person name="Armstrong S.D."/>
            <person name="Xia D."/>
            <person name="Makepeace B.L."/>
            <person name="Darby A.C."/>
            <person name="Kadowaki T."/>
        </authorList>
    </citation>
    <scope>NUCLEOTIDE SEQUENCE [LARGE SCALE GENOMIC DNA]</scope>
    <source>
        <strain evidence="1">Wuxi-XJTLU</strain>
    </source>
</reference>
<name>A0A1V9XEW9_9ACAR</name>
<dbReference type="InterPro" id="IPR052637">
    <property type="entry name" value="KLHDC3-like"/>
</dbReference>
<dbReference type="InParanoid" id="A0A1V9XEW9"/>
<dbReference type="EMBL" id="MNPL01013167">
    <property type="protein sequence ID" value="OQR71908.1"/>
    <property type="molecule type" value="Genomic_DNA"/>
</dbReference>
<dbReference type="STRING" id="418985.A0A1V9XEW9"/>
<dbReference type="GO" id="GO:0005737">
    <property type="term" value="C:cytoplasm"/>
    <property type="evidence" value="ECO:0007669"/>
    <property type="project" value="TreeGrafter"/>
</dbReference>
<dbReference type="InterPro" id="IPR015915">
    <property type="entry name" value="Kelch-typ_b-propeller"/>
</dbReference>
<dbReference type="Proteomes" id="UP000192247">
    <property type="component" value="Unassembled WGS sequence"/>
</dbReference>
<sequence>MPRFVVLVEVVEAPIAQNPPRQLRKPKPRQILEVTKCVVTLNPFLPFLVKLYPKTEKIYMLEPSGQKWIVKVEGGPRRVNHAAVQVGEAIYSFGGFCTGEDYMLPRPIDVSVLNTRTFRWILLESHQLWVGDGPDEVSLKNVPFQRYGHTVVAHGNNVYLFGGRNDQGACNKLYKFNTTEAKWTLIKATGCIPGARDGHSACVINNRMYVFGGFEEQADRFSNDVYALDLSTYKWDYVCTQGVPPTHRDFHSVCAIGSRMYVFGGRRTLDSLYHTQQDTYCNKLTYLDTETSRWHVARADGDVPMGRRSHSSFSYRGEMYIFGGYDSVKKKHYGTMHCYSPVDERWREIQINVGRTGPPCARRRHASIVVRDRLFVFGGTSPCEPRNSPTAKVREHEIDDGEARPEKLVDHNDLYVLDFRPTLSTLCLSKVIEVGLNQRDLPISLQMRLRDMIACNQLSRPIDYAG</sequence>
<proteinExistence type="predicted"/>
<evidence type="ECO:0000313" key="2">
    <source>
        <dbReference type="Proteomes" id="UP000192247"/>
    </source>
</evidence>
<dbReference type="PANTHER" id="PTHR46461">
    <property type="entry name" value="KELCH DOMAIN-CONTAINING PROTEIN 3"/>
    <property type="match status" value="1"/>
</dbReference>
<dbReference type="FunFam" id="2.120.10.80:FF:000134">
    <property type="entry name" value="Kelch domain-containing protein, putative"/>
    <property type="match status" value="1"/>
</dbReference>
<keyword evidence="2" id="KW-1185">Reference proteome</keyword>